<keyword evidence="1 5" id="KW-0808">Transferase</keyword>
<dbReference type="Proteomes" id="UP000294865">
    <property type="component" value="Unassembled WGS sequence"/>
</dbReference>
<evidence type="ECO:0000259" key="4">
    <source>
        <dbReference type="PROSITE" id="PS51186"/>
    </source>
</evidence>
<dbReference type="Pfam" id="PF00583">
    <property type="entry name" value="Acetyltransf_1"/>
    <property type="match status" value="1"/>
</dbReference>
<dbReference type="EMBL" id="SDQG01000001">
    <property type="protein sequence ID" value="TDM18203.1"/>
    <property type="molecule type" value="Genomic_DNA"/>
</dbReference>
<gene>
    <name evidence="5" type="ORF">ETI04_01540</name>
</gene>
<name>A0A4R6C6V1_9STAP</name>
<dbReference type="PROSITE" id="PS51186">
    <property type="entry name" value="GNAT"/>
    <property type="match status" value="1"/>
</dbReference>
<comment type="caution">
    <text evidence="5">The sequence shown here is derived from an EMBL/GenBank/DDBJ whole genome shotgun (WGS) entry which is preliminary data.</text>
</comment>
<dbReference type="InterPro" id="IPR000182">
    <property type="entry name" value="GNAT_dom"/>
</dbReference>
<reference evidence="5 6" key="1">
    <citation type="submission" date="2019-01" db="EMBL/GenBank/DDBJ databases">
        <title>Draft genome sequences of Macrococcus caseolyticus, Macrococcus canis, Macrococcus bohemicus and Macrococcus goetzii.</title>
        <authorList>
            <person name="Mazhar S."/>
            <person name="Altermann E."/>
            <person name="Hill C."/>
            <person name="Mcauliffe O."/>
        </authorList>
    </citation>
    <scope>NUCLEOTIDE SEQUENCE [LARGE SCALE GENOMIC DNA]</scope>
    <source>
        <strain evidence="5 6">DPC7162</strain>
    </source>
</reference>
<dbReference type="AlphaFoldDB" id="A0A4R6C6V1"/>
<dbReference type="PANTHER" id="PTHR43792">
    <property type="entry name" value="GNAT FAMILY, PUTATIVE (AFU_ORTHOLOGUE AFUA_3G00765)-RELATED-RELATED"/>
    <property type="match status" value="1"/>
</dbReference>
<dbReference type="PANTHER" id="PTHR43792:SF8">
    <property type="entry name" value="[RIBOSOMAL PROTEIN US5]-ALANINE N-ACETYLTRANSFERASE"/>
    <property type="match status" value="1"/>
</dbReference>
<evidence type="ECO:0000256" key="3">
    <source>
        <dbReference type="ARBA" id="ARBA00038502"/>
    </source>
</evidence>
<dbReference type="RefSeq" id="WP_133418823.1">
    <property type="nucleotide sequence ID" value="NZ_SDQG01000001.1"/>
</dbReference>
<sequence length="174" mass="20290">MKNIKIQKLSQCHAEEIANEWKYEGIYKFYDATEDAEDYQELISQELRGERYFEVLSEDQLIGFFVVNDSIPKVLDYGLGMKPELTGHGNGKIFIQKTIQYILENYDVEKITLSVALFNKRAIKCYEKCGFIKEKEFTMETNGLYIALLKCIESVESYNKDSSEEQNDLFIKTL</sequence>
<evidence type="ECO:0000313" key="5">
    <source>
        <dbReference type="EMBL" id="TDM18203.1"/>
    </source>
</evidence>
<protein>
    <submittedName>
        <fullName evidence="5">N-acetyltransferase</fullName>
    </submittedName>
</protein>
<dbReference type="Gene3D" id="3.40.630.30">
    <property type="match status" value="1"/>
</dbReference>
<accession>A0A4R6C6V1</accession>
<organism evidence="5 6">
    <name type="scientific">Macrococcoides canis</name>
    <dbReference type="NCBI Taxonomy" id="1855823"/>
    <lineage>
        <taxon>Bacteria</taxon>
        <taxon>Bacillati</taxon>
        <taxon>Bacillota</taxon>
        <taxon>Bacilli</taxon>
        <taxon>Bacillales</taxon>
        <taxon>Staphylococcaceae</taxon>
        <taxon>Macrococcoides</taxon>
    </lineage>
</organism>
<dbReference type="InterPro" id="IPR016181">
    <property type="entry name" value="Acyl_CoA_acyltransferase"/>
</dbReference>
<proteinExistence type="inferred from homology"/>
<evidence type="ECO:0000256" key="2">
    <source>
        <dbReference type="ARBA" id="ARBA00023315"/>
    </source>
</evidence>
<evidence type="ECO:0000256" key="1">
    <source>
        <dbReference type="ARBA" id="ARBA00022679"/>
    </source>
</evidence>
<dbReference type="InterPro" id="IPR051531">
    <property type="entry name" value="N-acetyltransferase"/>
</dbReference>
<dbReference type="SUPFAM" id="SSF55729">
    <property type="entry name" value="Acyl-CoA N-acyltransferases (Nat)"/>
    <property type="match status" value="1"/>
</dbReference>
<dbReference type="GO" id="GO:0016747">
    <property type="term" value="F:acyltransferase activity, transferring groups other than amino-acyl groups"/>
    <property type="evidence" value="ECO:0007669"/>
    <property type="project" value="InterPro"/>
</dbReference>
<feature type="domain" description="N-acetyltransferase" evidence="4">
    <location>
        <begin position="4"/>
        <end position="151"/>
    </location>
</feature>
<keyword evidence="2" id="KW-0012">Acyltransferase</keyword>
<comment type="similarity">
    <text evidence="3">Belongs to the acetyltransferase family. RimJ subfamily.</text>
</comment>
<evidence type="ECO:0000313" key="6">
    <source>
        <dbReference type="Proteomes" id="UP000294865"/>
    </source>
</evidence>